<dbReference type="InterPro" id="IPR036412">
    <property type="entry name" value="HAD-like_sf"/>
</dbReference>
<keyword evidence="2" id="KW-1185">Reference proteome</keyword>
<dbReference type="InterPro" id="IPR051828">
    <property type="entry name" value="HAD-like_hydrolase_domain"/>
</dbReference>
<evidence type="ECO:0000313" key="1">
    <source>
        <dbReference type="EMBL" id="AFZ13704.1"/>
    </source>
</evidence>
<reference evidence="1 2" key="1">
    <citation type="submission" date="2012-06" db="EMBL/GenBank/DDBJ databases">
        <title>Finished chromosome of genome of Crinalium epipsammum PCC 9333.</title>
        <authorList>
            <consortium name="US DOE Joint Genome Institute"/>
            <person name="Gugger M."/>
            <person name="Coursin T."/>
            <person name="Rippka R."/>
            <person name="Tandeau De Marsac N."/>
            <person name="Huntemann M."/>
            <person name="Wei C.-L."/>
            <person name="Han J."/>
            <person name="Detter J.C."/>
            <person name="Han C."/>
            <person name="Tapia R."/>
            <person name="Davenport K."/>
            <person name="Daligault H."/>
            <person name="Erkkila T."/>
            <person name="Gu W."/>
            <person name="Munk A.C.C."/>
            <person name="Teshima H."/>
            <person name="Xu Y."/>
            <person name="Chain P."/>
            <person name="Chen A."/>
            <person name="Krypides N."/>
            <person name="Mavromatis K."/>
            <person name="Markowitz V."/>
            <person name="Szeto E."/>
            <person name="Ivanova N."/>
            <person name="Mikhailova N."/>
            <person name="Ovchinnikova G."/>
            <person name="Pagani I."/>
            <person name="Pati A."/>
            <person name="Goodwin L."/>
            <person name="Peters L."/>
            <person name="Pitluck S."/>
            <person name="Woyke T."/>
            <person name="Kerfeld C."/>
        </authorList>
    </citation>
    <scope>NUCLEOTIDE SEQUENCE [LARGE SCALE GENOMIC DNA]</scope>
    <source>
        <strain evidence="1 2">PCC 9333</strain>
    </source>
</reference>
<dbReference type="PATRIC" id="fig|1173022.3.peg.3099"/>
<dbReference type="SFLD" id="SFLDS00003">
    <property type="entry name" value="Haloacid_Dehalogenase"/>
    <property type="match status" value="1"/>
</dbReference>
<sequence>MLTEISKLIDLTSASAATITTPVEMQLPKVIFLDAAGTLFGVRGSVGEVYRELALRFGVDAPADVLNKGFFDSFKAAAPPFFQGVESADIPNCEFEWWREIALHTFQKAEVLNQFSNFTEFFQELYAHFATAEPWFIYPDVIPALEYWHKMGIEMGVLSNFDSRLYKVLQALELDQFFTSVTISSQVGAAKPNEKIFLTALEKHQCNSYEAWHIGDSLKEDYQGAIAIGLQGILLNRVEPLFPT</sequence>
<dbReference type="PANTHER" id="PTHR46191:SF2">
    <property type="entry name" value="HALOACID DEHALOGENASE-LIKE HYDROLASE DOMAIN-CONTAINING PROTEIN 3"/>
    <property type="match status" value="1"/>
</dbReference>
<dbReference type="HOGENOM" id="CLU_045011_8_0_3"/>
<dbReference type="PANTHER" id="PTHR46191">
    <property type="match status" value="1"/>
</dbReference>
<evidence type="ECO:0000313" key="2">
    <source>
        <dbReference type="Proteomes" id="UP000010472"/>
    </source>
</evidence>
<dbReference type="InterPro" id="IPR006439">
    <property type="entry name" value="HAD-SF_hydro_IA"/>
</dbReference>
<dbReference type="AlphaFoldDB" id="K9W1N1"/>
<dbReference type="eggNOG" id="COG1011">
    <property type="taxonomic scope" value="Bacteria"/>
</dbReference>
<dbReference type="GO" id="GO:0016787">
    <property type="term" value="F:hydrolase activity"/>
    <property type="evidence" value="ECO:0007669"/>
    <property type="project" value="UniProtKB-KW"/>
</dbReference>
<dbReference type="SFLD" id="SFLDG01129">
    <property type="entry name" value="C1.5:_HAD__Beta-PGM__Phosphata"/>
    <property type="match status" value="1"/>
</dbReference>
<dbReference type="NCBIfam" id="TIGR02252">
    <property type="entry name" value="DREG-2"/>
    <property type="match status" value="1"/>
</dbReference>
<dbReference type="InterPro" id="IPR023214">
    <property type="entry name" value="HAD_sf"/>
</dbReference>
<organism evidence="1 2">
    <name type="scientific">Crinalium epipsammum PCC 9333</name>
    <dbReference type="NCBI Taxonomy" id="1173022"/>
    <lineage>
        <taxon>Bacteria</taxon>
        <taxon>Bacillati</taxon>
        <taxon>Cyanobacteriota</taxon>
        <taxon>Cyanophyceae</taxon>
        <taxon>Gomontiellales</taxon>
        <taxon>Gomontiellaceae</taxon>
        <taxon>Crinalium</taxon>
    </lineage>
</organism>
<dbReference type="KEGG" id="cep:Cri9333_2862"/>
<dbReference type="Proteomes" id="UP000010472">
    <property type="component" value="Chromosome"/>
</dbReference>
<proteinExistence type="predicted"/>
<dbReference type="SUPFAM" id="SSF56784">
    <property type="entry name" value="HAD-like"/>
    <property type="match status" value="1"/>
</dbReference>
<dbReference type="Pfam" id="PF00702">
    <property type="entry name" value="Hydrolase"/>
    <property type="match status" value="1"/>
</dbReference>
<dbReference type="STRING" id="1173022.Cri9333_2862"/>
<dbReference type="NCBIfam" id="TIGR01549">
    <property type="entry name" value="HAD-SF-IA-v1"/>
    <property type="match status" value="1"/>
</dbReference>
<dbReference type="InterPro" id="IPR011949">
    <property type="entry name" value="HAD-SF_hydro_IA_REG-2-like"/>
</dbReference>
<name>K9W1N1_9CYAN</name>
<dbReference type="Gene3D" id="3.40.50.1000">
    <property type="entry name" value="HAD superfamily/HAD-like"/>
    <property type="match status" value="1"/>
</dbReference>
<gene>
    <name evidence="1" type="ORF">Cri9333_2862</name>
</gene>
<accession>K9W1N1</accession>
<dbReference type="Gene3D" id="1.10.150.720">
    <property type="entry name" value="Haloacid dehalogenase-like hydrolase"/>
    <property type="match status" value="1"/>
</dbReference>
<keyword evidence="1" id="KW-0378">Hydrolase</keyword>
<dbReference type="InterPro" id="IPR044924">
    <property type="entry name" value="HAD-SF_hydro_IA_REG-2-like_cap"/>
</dbReference>
<protein>
    <submittedName>
        <fullName evidence="1">REG-2-like, HAD superfamily (Subfamily IA) hydrolase</fullName>
    </submittedName>
</protein>
<dbReference type="EMBL" id="CP003620">
    <property type="protein sequence ID" value="AFZ13704.1"/>
    <property type="molecule type" value="Genomic_DNA"/>
</dbReference>